<dbReference type="EMBL" id="LNJQ01000001">
    <property type="protein sequence ID" value="KWZ41922.1"/>
    <property type="molecule type" value="Genomic_DNA"/>
</dbReference>
<sequence length="168" mass="18737">MVQRLQEVVGKLYKPPADGSRQVFALPRGDAEKLPRLPSIAVISVTAPDRPPASLDGFAHLLRLSFADVDFLRPNLSNKSRDKLAHTFTAEQAQTIHSFVQALPIEIVSVVVHCEGGYSRSCAIALALHRLYGYQAEIKHLSHANPSIVRIMIGNDRTTHRERQRARR</sequence>
<evidence type="ECO:0008006" key="3">
    <source>
        <dbReference type="Google" id="ProtNLM"/>
    </source>
</evidence>
<keyword evidence="2" id="KW-1185">Reference proteome</keyword>
<dbReference type="RefSeq" id="WP_060821519.1">
    <property type="nucleotide sequence ID" value="NZ_LNJQ01000001.1"/>
</dbReference>
<evidence type="ECO:0000313" key="2">
    <source>
        <dbReference type="Proteomes" id="UP000070255"/>
    </source>
</evidence>
<gene>
    <name evidence="1" type="ORF">WS72_02865</name>
</gene>
<evidence type="ECO:0000313" key="1">
    <source>
        <dbReference type="EMBL" id="KWZ41922.1"/>
    </source>
</evidence>
<comment type="caution">
    <text evidence="1">The sequence shown here is derived from an EMBL/GenBank/DDBJ whole genome shotgun (WGS) entry which is preliminary data.</text>
</comment>
<dbReference type="SUPFAM" id="SSF52799">
    <property type="entry name" value="(Phosphotyrosine protein) phosphatases II"/>
    <property type="match status" value="1"/>
</dbReference>
<accession>A0ABR5TED4</accession>
<organism evidence="1 2">
    <name type="scientific">Burkholderia savannae</name>
    <dbReference type="NCBI Taxonomy" id="1637837"/>
    <lineage>
        <taxon>Bacteria</taxon>
        <taxon>Pseudomonadati</taxon>
        <taxon>Pseudomonadota</taxon>
        <taxon>Betaproteobacteria</taxon>
        <taxon>Burkholderiales</taxon>
        <taxon>Burkholderiaceae</taxon>
        <taxon>Burkholderia</taxon>
        <taxon>pseudomallei group</taxon>
    </lineage>
</organism>
<proteinExistence type="predicted"/>
<name>A0ABR5TED4_9BURK</name>
<reference evidence="1 2" key="1">
    <citation type="submission" date="2015-11" db="EMBL/GenBank/DDBJ databases">
        <authorList>
            <person name="Sahl J."/>
            <person name="Wagner D."/>
            <person name="Keim P."/>
        </authorList>
    </citation>
    <scope>NUCLEOTIDE SEQUENCE [LARGE SCALE GENOMIC DNA]</scope>
    <source>
        <strain evidence="1 2">BDU18</strain>
    </source>
</reference>
<dbReference type="Proteomes" id="UP000070255">
    <property type="component" value="Unassembled WGS sequence"/>
</dbReference>
<protein>
    <recommendedName>
        <fullName evidence="3">Tyrosine specific protein phosphatases domain-containing protein</fullName>
    </recommendedName>
</protein>
<dbReference type="Gene3D" id="3.90.190.10">
    <property type="entry name" value="Protein tyrosine phosphatase superfamily"/>
    <property type="match status" value="1"/>
</dbReference>
<dbReference type="InterPro" id="IPR029021">
    <property type="entry name" value="Prot-tyrosine_phosphatase-like"/>
</dbReference>